<gene>
    <name evidence="2" type="ORF">KHLLAP_LOCUS6127</name>
</gene>
<sequence>MAYRDRRPGAGNDPGPADGTNIRHMIVLSDTPVSSYITFMLLCVKYPKAKVMLINARTRKVATEKTPGYGRREMIEDLMSDCTNQSRNKIIVSTYRIYETALNMQRANYCVLLEPVCDAKEKAQAAARVNQRGQCMRPITVRLHDERNLSKTLKRSRHQNQDDMENWQEQGIP</sequence>
<keyword evidence="3" id="KW-1185">Reference proteome</keyword>
<comment type="caution">
    <text evidence="2">The sequence shown here is derived from an EMBL/GenBank/DDBJ whole genome shotgun (WGS) entry which is preliminary data.</text>
</comment>
<accession>A0AAI8VIN8</accession>
<protein>
    <submittedName>
        <fullName evidence="2">Uu.00g130530.m01.CDS01</fullName>
    </submittedName>
</protein>
<dbReference type="AlphaFoldDB" id="A0AAI8VIN8"/>
<dbReference type="InterPro" id="IPR027417">
    <property type="entry name" value="P-loop_NTPase"/>
</dbReference>
<name>A0AAI8VIN8_9PEZI</name>
<proteinExistence type="predicted"/>
<dbReference type="Gene3D" id="3.40.50.300">
    <property type="entry name" value="P-loop containing nucleotide triphosphate hydrolases"/>
    <property type="match status" value="1"/>
</dbReference>
<dbReference type="EMBL" id="CAUWAG010000007">
    <property type="protein sequence ID" value="CAJ2505659.1"/>
    <property type="molecule type" value="Genomic_DNA"/>
</dbReference>
<feature type="region of interest" description="Disordered" evidence="1">
    <location>
        <begin position="152"/>
        <end position="173"/>
    </location>
</feature>
<reference evidence="2" key="1">
    <citation type="submission" date="2023-10" db="EMBL/GenBank/DDBJ databases">
        <authorList>
            <person name="Hackl T."/>
        </authorList>
    </citation>
    <scope>NUCLEOTIDE SEQUENCE</scope>
</reference>
<evidence type="ECO:0000256" key="1">
    <source>
        <dbReference type="SAM" id="MobiDB-lite"/>
    </source>
</evidence>
<evidence type="ECO:0000313" key="3">
    <source>
        <dbReference type="Proteomes" id="UP001295740"/>
    </source>
</evidence>
<organism evidence="2 3">
    <name type="scientific">Anthostomella pinea</name>
    <dbReference type="NCBI Taxonomy" id="933095"/>
    <lineage>
        <taxon>Eukaryota</taxon>
        <taxon>Fungi</taxon>
        <taxon>Dikarya</taxon>
        <taxon>Ascomycota</taxon>
        <taxon>Pezizomycotina</taxon>
        <taxon>Sordariomycetes</taxon>
        <taxon>Xylariomycetidae</taxon>
        <taxon>Xylariales</taxon>
        <taxon>Xylariaceae</taxon>
        <taxon>Anthostomella</taxon>
    </lineage>
</organism>
<evidence type="ECO:0000313" key="2">
    <source>
        <dbReference type="EMBL" id="CAJ2505659.1"/>
    </source>
</evidence>
<dbReference type="Proteomes" id="UP001295740">
    <property type="component" value="Unassembled WGS sequence"/>
</dbReference>
<dbReference type="SUPFAM" id="SSF52540">
    <property type="entry name" value="P-loop containing nucleoside triphosphate hydrolases"/>
    <property type="match status" value="1"/>
</dbReference>